<keyword evidence="4" id="KW-1185">Reference proteome</keyword>
<proteinExistence type="predicted"/>
<evidence type="ECO:0000313" key="3">
    <source>
        <dbReference type="EMBL" id="EPY23629.1"/>
    </source>
</evidence>
<feature type="transmembrane region" description="Helical" evidence="1">
    <location>
        <begin position="7"/>
        <end position="36"/>
    </location>
</feature>
<dbReference type="Proteomes" id="UP000015354">
    <property type="component" value="Unassembled WGS sequence"/>
</dbReference>
<dbReference type="SUPFAM" id="SSF53474">
    <property type="entry name" value="alpha/beta-Hydrolases"/>
    <property type="match status" value="1"/>
</dbReference>
<evidence type="ECO:0000256" key="1">
    <source>
        <dbReference type="SAM" id="Phobius"/>
    </source>
</evidence>
<dbReference type="InterPro" id="IPR029058">
    <property type="entry name" value="AB_hydrolase_fold"/>
</dbReference>
<feature type="transmembrane region" description="Helical" evidence="1">
    <location>
        <begin position="229"/>
        <end position="255"/>
    </location>
</feature>
<keyword evidence="1" id="KW-0472">Membrane</keyword>
<evidence type="ECO:0000313" key="4">
    <source>
        <dbReference type="Proteomes" id="UP000015354"/>
    </source>
</evidence>
<name>S9U4D4_9TRYP</name>
<comment type="caution">
    <text evidence="3">The sequence shown here is derived from an EMBL/GenBank/DDBJ whole genome shotgun (WGS) entry which is preliminary data.</text>
</comment>
<evidence type="ECO:0000259" key="2">
    <source>
        <dbReference type="Pfam" id="PF01764"/>
    </source>
</evidence>
<feature type="transmembrane region" description="Helical" evidence="1">
    <location>
        <begin position="87"/>
        <end position="110"/>
    </location>
</feature>
<reference evidence="3 4" key="1">
    <citation type="journal article" date="2013" name="PLoS ONE">
        <title>Predicting the Proteins of Angomonas deanei, Strigomonas culicis and Their Respective Endosymbionts Reveals New Aspects of the Trypanosomatidae Family.</title>
        <authorList>
            <person name="Motta M.C."/>
            <person name="Martins A.C."/>
            <person name="de Souza S.S."/>
            <person name="Catta-Preta C.M."/>
            <person name="Silva R."/>
            <person name="Klein C.C."/>
            <person name="de Almeida L.G."/>
            <person name="de Lima Cunha O."/>
            <person name="Ciapina L.P."/>
            <person name="Brocchi M."/>
            <person name="Colabardini A.C."/>
            <person name="de Araujo Lima B."/>
            <person name="Machado C.R."/>
            <person name="de Almeida Soares C.M."/>
            <person name="Probst C.M."/>
            <person name="de Menezes C.B."/>
            <person name="Thompson C.E."/>
            <person name="Bartholomeu D.C."/>
            <person name="Gradia D.F."/>
            <person name="Pavoni D.P."/>
            <person name="Grisard E.C."/>
            <person name="Fantinatti-Garboggini F."/>
            <person name="Marchini F.K."/>
            <person name="Rodrigues-Luiz G.F."/>
            <person name="Wagner G."/>
            <person name="Goldman G.H."/>
            <person name="Fietto J.L."/>
            <person name="Elias M.C."/>
            <person name="Goldman M.H."/>
            <person name="Sagot M.F."/>
            <person name="Pereira M."/>
            <person name="Stoco P.H."/>
            <person name="de Mendonca-Neto R.P."/>
            <person name="Teixeira S.M."/>
            <person name="Maciel T.E."/>
            <person name="de Oliveira Mendes T.A."/>
            <person name="Urmenyi T.P."/>
            <person name="de Souza W."/>
            <person name="Schenkman S."/>
            <person name="de Vasconcelos A.T."/>
        </authorList>
    </citation>
    <scope>NUCLEOTIDE SEQUENCE [LARGE SCALE GENOMIC DNA]</scope>
</reference>
<keyword evidence="1" id="KW-1133">Transmembrane helix</keyword>
<dbReference type="OrthoDB" id="58570at2759"/>
<sequence>MRYIGFWLAVVFGVFFTLWRSFAFGFGATITMLLYLNFPHLLGYTTLTIADAVLRCRRSYAWLFRHPDALAPFLFLSRRTRRLCSTLFYYFRHHSPMLLLLLCVNVLLLARTIDLVRAFDTTSHGCVRWSDARTNRRLWPSLAMLLEDAYELQYTGVEEVGLDLAFDISKMELTHGDQVVQLRRTQVIPYGAARFYLHSRHFYAYTVPRVLTFQTSASVGNHQVRVAKVVLRAITLTALLIFAGIACGMVVQAAFPQLRPLPVRVTVSDDLSRLSVDHLVSHLHIHTTQQPAAADERAQLGAKWDPRLEALRRRGRDLYPRLCEMEHHGTTTLELSLLSLAAYLFNADEVRSLLTFMNAHFDSDWELRARHGDRCVAGDSNHEPTSWQGFIELSSRRRDVSVVAVRGTDMSSFTDFLIDVNLFMEMTLYQVLARVIPGVVLIPHELVGNTLRILSMPPEEDRVPWAAGARETWQDLAASGNHSLRACQQNNYRRDFYVDAYNHLAYVGSRRHFREPGAGAREDWRPSHVVLTGHSLGGAVAAILAAQLDVPAVVFSAPGIALLRHRFGLALHKVHRNVVSVISSDDIVPFIGTNGGEVHHMQCMAARKDLCHAVEFTIGALWRSCDSLQERFPDIDDFY</sequence>
<accession>S9U4D4</accession>
<organism evidence="3 4">
    <name type="scientific">Strigomonas culicis</name>
    <dbReference type="NCBI Taxonomy" id="28005"/>
    <lineage>
        <taxon>Eukaryota</taxon>
        <taxon>Discoba</taxon>
        <taxon>Euglenozoa</taxon>
        <taxon>Kinetoplastea</taxon>
        <taxon>Metakinetoplastina</taxon>
        <taxon>Trypanosomatida</taxon>
        <taxon>Trypanosomatidae</taxon>
        <taxon>Strigomonadinae</taxon>
        <taxon>Strigomonas</taxon>
    </lineage>
</organism>
<keyword evidence="1" id="KW-0812">Transmembrane</keyword>
<protein>
    <recommendedName>
        <fullName evidence="2">Fungal lipase-type domain-containing protein</fullName>
    </recommendedName>
</protein>
<feature type="domain" description="Fungal lipase-type" evidence="2">
    <location>
        <begin position="526"/>
        <end position="591"/>
    </location>
</feature>
<dbReference type="Gene3D" id="3.40.50.1820">
    <property type="entry name" value="alpha/beta hydrolase"/>
    <property type="match status" value="1"/>
</dbReference>
<dbReference type="AlphaFoldDB" id="S9U4D4"/>
<dbReference type="EMBL" id="ATMH01007611">
    <property type="protein sequence ID" value="EPY23629.1"/>
    <property type="molecule type" value="Genomic_DNA"/>
</dbReference>
<dbReference type="GO" id="GO:0006629">
    <property type="term" value="P:lipid metabolic process"/>
    <property type="evidence" value="ECO:0007669"/>
    <property type="project" value="InterPro"/>
</dbReference>
<dbReference type="InterPro" id="IPR002921">
    <property type="entry name" value="Fungal_lipase-type"/>
</dbReference>
<gene>
    <name evidence="3" type="ORF">STCU_07611</name>
</gene>
<dbReference type="Pfam" id="PF01764">
    <property type="entry name" value="Lipase_3"/>
    <property type="match status" value="1"/>
</dbReference>